<dbReference type="Pfam" id="PF08281">
    <property type="entry name" value="Sigma70_r4_2"/>
    <property type="match status" value="1"/>
</dbReference>
<dbReference type="InterPro" id="IPR014284">
    <property type="entry name" value="RNA_pol_sigma-70_dom"/>
</dbReference>
<dbReference type="InterPro" id="IPR007627">
    <property type="entry name" value="RNA_pol_sigma70_r2"/>
</dbReference>
<dbReference type="InterPro" id="IPR013325">
    <property type="entry name" value="RNA_pol_sigma_r2"/>
</dbReference>
<dbReference type="GO" id="GO:0003677">
    <property type="term" value="F:DNA binding"/>
    <property type="evidence" value="ECO:0007669"/>
    <property type="project" value="UniProtKB-KW"/>
</dbReference>
<evidence type="ECO:0000259" key="7">
    <source>
        <dbReference type="Pfam" id="PF08281"/>
    </source>
</evidence>
<evidence type="ECO:0000313" key="8">
    <source>
        <dbReference type="EMBL" id="MBE8712867.1"/>
    </source>
</evidence>
<dbReference type="SUPFAM" id="SSF88946">
    <property type="entry name" value="Sigma2 domain of RNA polymerase sigma factors"/>
    <property type="match status" value="1"/>
</dbReference>
<dbReference type="Gene3D" id="1.10.1740.10">
    <property type="match status" value="1"/>
</dbReference>
<dbReference type="PANTHER" id="PTHR43133">
    <property type="entry name" value="RNA POLYMERASE ECF-TYPE SIGMA FACTO"/>
    <property type="match status" value="1"/>
</dbReference>
<feature type="domain" description="RNA polymerase sigma factor 70 region 4 type 2" evidence="7">
    <location>
        <begin position="99"/>
        <end position="150"/>
    </location>
</feature>
<reference evidence="8" key="1">
    <citation type="submission" date="2018-02" db="EMBL/GenBank/DDBJ databases">
        <authorList>
            <person name="Vasarhelyi B.M."/>
            <person name="Deshmukh S."/>
            <person name="Balint B."/>
            <person name="Kukolya J."/>
        </authorList>
    </citation>
    <scope>NUCLEOTIDE SEQUENCE</scope>
    <source>
        <strain evidence="8">KB22</strain>
    </source>
</reference>
<dbReference type="PANTHER" id="PTHR43133:SF8">
    <property type="entry name" value="RNA POLYMERASE SIGMA FACTOR HI_1459-RELATED"/>
    <property type="match status" value="1"/>
</dbReference>
<dbReference type="Proteomes" id="UP000616201">
    <property type="component" value="Unassembled WGS sequence"/>
</dbReference>
<keyword evidence="4" id="KW-0238">DNA-binding</keyword>
<dbReference type="InterPro" id="IPR013324">
    <property type="entry name" value="RNA_pol_sigma_r3/r4-like"/>
</dbReference>
<dbReference type="GO" id="GO:0016987">
    <property type="term" value="F:sigma factor activity"/>
    <property type="evidence" value="ECO:0007669"/>
    <property type="project" value="UniProtKB-KW"/>
</dbReference>
<proteinExistence type="inferred from homology"/>
<organism evidence="8 9">
    <name type="scientific">Sphingobacterium hungaricum</name>
    <dbReference type="NCBI Taxonomy" id="2082723"/>
    <lineage>
        <taxon>Bacteria</taxon>
        <taxon>Pseudomonadati</taxon>
        <taxon>Bacteroidota</taxon>
        <taxon>Sphingobacteriia</taxon>
        <taxon>Sphingobacteriales</taxon>
        <taxon>Sphingobacteriaceae</taxon>
        <taxon>Sphingobacterium</taxon>
    </lineage>
</organism>
<dbReference type="SUPFAM" id="SSF88659">
    <property type="entry name" value="Sigma3 and sigma4 domains of RNA polymerase sigma factors"/>
    <property type="match status" value="1"/>
</dbReference>
<dbReference type="AlphaFoldDB" id="A0A928UUA3"/>
<evidence type="ECO:0000313" key="9">
    <source>
        <dbReference type="Proteomes" id="UP000616201"/>
    </source>
</evidence>
<keyword evidence="5" id="KW-0804">Transcription</keyword>
<dbReference type="CDD" id="cd06171">
    <property type="entry name" value="Sigma70_r4"/>
    <property type="match status" value="1"/>
</dbReference>
<evidence type="ECO:0000256" key="1">
    <source>
        <dbReference type="ARBA" id="ARBA00010641"/>
    </source>
</evidence>
<dbReference type="InterPro" id="IPR039425">
    <property type="entry name" value="RNA_pol_sigma-70-like"/>
</dbReference>
<keyword evidence="2" id="KW-0805">Transcription regulation</keyword>
<dbReference type="Pfam" id="PF04542">
    <property type="entry name" value="Sigma70_r2"/>
    <property type="match status" value="1"/>
</dbReference>
<evidence type="ECO:0000256" key="5">
    <source>
        <dbReference type="ARBA" id="ARBA00023163"/>
    </source>
</evidence>
<protein>
    <submittedName>
        <fullName evidence="8">RNA polymerase</fullName>
    </submittedName>
</protein>
<comment type="similarity">
    <text evidence="1">Belongs to the sigma-70 factor family. ECF subfamily.</text>
</comment>
<evidence type="ECO:0000256" key="2">
    <source>
        <dbReference type="ARBA" id="ARBA00023015"/>
    </source>
</evidence>
<dbReference type="NCBIfam" id="TIGR02937">
    <property type="entry name" value="sigma70-ECF"/>
    <property type="match status" value="1"/>
</dbReference>
<dbReference type="InterPro" id="IPR013249">
    <property type="entry name" value="RNA_pol_sigma70_r4_t2"/>
</dbReference>
<name>A0A928UUA3_9SPHI</name>
<comment type="caution">
    <text evidence="8">The sequence shown here is derived from an EMBL/GenBank/DDBJ whole genome shotgun (WGS) entry which is preliminary data.</text>
</comment>
<sequence length="171" mass="20434">MDQSTFKNTVFILKDKLYRFAKSMLKDEEDAFDLVQEMLLKFWQNRDELSKVNNIEAYAMRCVRNEIVNKSRHAKVVQLFQNQLFERVQDAEYPAMTKEIILKLINDLPEKQKAVIHLRDVEEYEIAEIKEVLGMEENAIRSNLMRARNKVKFELQKIFDYEKGQINRIGR</sequence>
<dbReference type="RefSeq" id="WP_196935857.1">
    <property type="nucleotide sequence ID" value="NZ_MU158698.1"/>
</dbReference>
<evidence type="ECO:0000259" key="6">
    <source>
        <dbReference type="Pfam" id="PF04542"/>
    </source>
</evidence>
<dbReference type="Gene3D" id="1.10.10.10">
    <property type="entry name" value="Winged helix-like DNA-binding domain superfamily/Winged helix DNA-binding domain"/>
    <property type="match status" value="1"/>
</dbReference>
<keyword evidence="9" id="KW-1185">Reference proteome</keyword>
<evidence type="ECO:0000256" key="3">
    <source>
        <dbReference type="ARBA" id="ARBA00023082"/>
    </source>
</evidence>
<accession>A0A928UUA3</accession>
<dbReference type="GO" id="GO:0006352">
    <property type="term" value="P:DNA-templated transcription initiation"/>
    <property type="evidence" value="ECO:0007669"/>
    <property type="project" value="InterPro"/>
</dbReference>
<dbReference type="EMBL" id="PRDK01000003">
    <property type="protein sequence ID" value="MBE8712867.1"/>
    <property type="molecule type" value="Genomic_DNA"/>
</dbReference>
<feature type="domain" description="RNA polymerase sigma-70 region 2" evidence="6">
    <location>
        <begin position="14"/>
        <end position="74"/>
    </location>
</feature>
<keyword evidence="3" id="KW-0731">Sigma factor</keyword>
<dbReference type="InterPro" id="IPR036388">
    <property type="entry name" value="WH-like_DNA-bd_sf"/>
</dbReference>
<evidence type="ECO:0000256" key="4">
    <source>
        <dbReference type="ARBA" id="ARBA00023125"/>
    </source>
</evidence>
<gene>
    <name evidence="8" type="ORF">C4F49_04140</name>
</gene>